<dbReference type="InterPro" id="IPR058625">
    <property type="entry name" value="MdtA-like_BSH"/>
</dbReference>
<dbReference type="Gene3D" id="1.10.287.470">
    <property type="entry name" value="Helix hairpin bin"/>
    <property type="match status" value="1"/>
</dbReference>
<evidence type="ECO:0000313" key="6">
    <source>
        <dbReference type="EMBL" id="KYG71514.1"/>
    </source>
</evidence>
<comment type="caution">
    <text evidence="6">The sequence shown here is derived from an EMBL/GenBank/DDBJ whole genome shotgun (WGS) entry which is preliminary data.</text>
</comment>
<dbReference type="GO" id="GO:0015562">
    <property type="term" value="F:efflux transmembrane transporter activity"/>
    <property type="evidence" value="ECO:0007669"/>
    <property type="project" value="InterPro"/>
</dbReference>
<feature type="domain" description="YknX-like C-terminal permuted SH3-like" evidence="5">
    <location>
        <begin position="281"/>
        <end position="347"/>
    </location>
</feature>
<feature type="coiled-coil region" evidence="2">
    <location>
        <begin position="110"/>
        <end position="161"/>
    </location>
</feature>
<dbReference type="Gene3D" id="2.40.50.100">
    <property type="match status" value="1"/>
</dbReference>
<dbReference type="OrthoDB" id="9784685at2"/>
<organism evidence="6 7">
    <name type="scientific">Roseivirga spongicola</name>
    <dbReference type="NCBI Taxonomy" id="333140"/>
    <lineage>
        <taxon>Bacteria</taxon>
        <taxon>Pseudomonadati</taxon>
        <taxon>Bacteroidota</taxon>
        <taxon>Cytophagia</taxon>
        <taxon>Cytophagales</taxon>
        <taxon>Roseivirgaceae</taxon>
        <taxon>Roseivirga</taxon>
    </lineage>
</organism>
<reference evidence="6 7" key="1">
    <citation type="submission" date="2016-01" db="EMBL/GenBank/DDBJ databases">
        <title>Genome sequencing of Roseivirga spongicola UST030701-084.</title>
        <authorList>
            <person name="Selvaratnam C."/>
            <person name="Thevarajoo S."/>
            <person name="Goh K.M."/>
            <person name="Ee R."/>
            <person name="Chan K.-G."/>
            <person name="Chong C.S."/>
        </authorList>
    </citation>
    <scope>NUCLEOTIDE SEQUENCE [LARGE SCALE GENOMIC DNA]</scope>
    <source>
        <strain evidence="6 7">UST030701-084</strain>
    </source>
</reference>
<dbReference type="NCBIfam" id="TIGR01730">
    <property type="entry name" value="RND_mfp"/>
    <property type="match status" value="1"/>
</dbReference>
<dbReference type="InterPro" id="IPR006143">
    <property type="entry name" value="RND_pump_MFP"/>
</dbReference>
<dbReference type="PANTHER" id="PTHR30469">
    <property type="entry name" value="MULTIDRUG RESISTANCE PROTEIN MDTA"/>
    <property type="match status" value="1"/>
</dbReference>
<dbReference type="Proteomes" id="UP000075606">
    <property type="component" value="Unassembled WGS sequence"/>
</dbReference>
<dbReference type="GO" id="GO:1990281">
    <property type="term" value="C:efflux pump complex"/>
    <property type="evidence" value="ECO:0007669"/>
    <property type="project" value="TreeGrafter"/>
</dbReference>
<keyword evidence="2" id="KW-0175">Coiled coil</keyword>
<feature type="domain" description="Multidrug resistance protein MdtA-like barrel-sandwich hybrid" evidence="3">
    <location>
        <begin position="70"/>
        <end position="196"/>
    </location>
</feature>
<evidence type="ECO:0000256" key="1">
    <source>
        <dbReference type="ARBA" id="ARBA00009477"/>
    </source>
</evidence>
<gene>
    <name evidence="6" type="ORF">AWW68_18390</name>
</gene>
<proteinExistence type="inferred from homology"/>
<dbReference type="Gene3D" id="2.40.420.20">
    <property type="match status" value="1"/>
</dbReference>
<dbReference type="InterPro" id="IPR058637">
    <property type="entry name" value="YknX-like_C"/>
</dbReference>
<dbReference type="SUPFAM" id="SSF111369">
    <property type="entry name" value="HlyD-like secretion proteins"/>
    <property type="match status" value="1"/>
</dbReference>
<name>A0A150WYH0_9BACT</name>
<keyword evidence="7" id="KW-1185">Reference proteome</keyword>
<dbReference type="InterPro" id="IPR058792">
    <property type="entry name" value="Beta-barrel_RND_2"/>
</dbReference>
<sequence length="350" mass="37095">MKKTIITIITLVAVATAFYFILKSNKEKNEEEVAIVAQTNSEVAVRVSAVQNEEISEGFSVNGSFIPKTTAEISAEVGGQLIALKVKEGSVVKAGQVIAQIAQDKMDISVSNAKANLDNAILTLERYEAAHKTGGITTAQLDQAKLQVENAKAQYESAKLNSGDTRVITKVSGVVNDKKVEVGAVVNPGAPIVEVVDISSLKLRVEVDEVLVSRLAVGQQVTLVPRATNEEVTGTISFIAPASNGALKFPVEITVDNSESKLRAGMYATAKFASEETQARLTIPRAAFVGSVSNNEVFVVKNGVAQLTKIKSGVNYGEKVEVVAGLKAGDQVVTSGQINLTDEAKVRIIK</sequence>
<evidence type="ECO:0000259" key="5">
    <source>
        <dbReference type="Pfam" id="PF25989"/>
    </source>
</evidence>
<evidence type="ECO:0000313" key="7">
    <source>
        <dbReference type="Proteomes" id="UP000075606"/>
    </source>
</evidence>
<comment type="similarity">
    <text evidence="1">Belongs to the membrane fusion protein (MFP) (TC 8.A.1) family.</text>
</comment>
<feature type="domain" description="CusB-like beta-barrel" evidence="4">
    <location>
        <begin position="203"/>
        <end position="275"/>
    </location>
</feature>
<evidence type="ECO:0000256" key="2">
    <source>
        <dbReference type="SAM" id="Coils"/>
    </source>
</evidence>
<dbReference type="AlphaFoldDB" id="A0A150WYH0"/>
<accession>A0A150WYH0</accession>
<dbReference type="Gene3D" id="2.40.30.170">
    <property type="match status" value="1"/>
</dbReference>
<dbReference type="PANTHER" id="PTHR30469:SF15">
    <property type="entry name" value="HLYD FAMILY OF SECRETION PROTEINS"/>
    <property type="match status" value="1"/>
</dbReference>
<dbReference type="Pfam" id="PF25954">
    <property type="entry name" value="Beta-barrel_RND_2"/>
    <property type="match status" value="1"/>
</dbReference>
<dbReference type="STRING" id="333140.AWW68_18390"/>
<dbReference type="Pfam" id="PF25917">
    <property type="entry name" value="BSH_RND"/>
    <property type="match status" value="1"/>
</dbReference>
<dbReference type="Pfam" id="PF25989">
    <property type="entry name" value="YknX_C"/>
    <property type="match status" value="1"/>
</dbReference>
<dbReference type="RefSeq" id="WP_068225148.1">
    <property type="nucleotide sequence ID" value="NZ_LRPC01000032.1"/>
</dbReference>
<evidence type="ECO:0000259" key="4">
    <source>
        <dbReference type="Pfam" id="PF25954"/>
    </source>
</evidence>
<evidence type="ECO:0000259" key="3">
    <source>
        <dbReference type="Pfam" id="PF25917"/>
    </source>
</evidence>
<dbReference type="EMBL" id="LRPC01000032">
    <property type="protein sequence ID" value="KYG71514.1"/>
    <property type="molecule type" value="Genomic_DNA"/>
</dbReference>
<protein>
    <submittedName>
        <fullName evidence="6">Efflux transporter periplasmic adaptor subunit</fullName>
    </submittedName>
</protein>